<reference evidence="2" key="1">
    <citation type="submission" date="2013-07" db="EMBL/GenBank/DDBJ databases">
        <authorList>
            <consortium name="The Broad Institute Genome Sequencing Platform"/>
            <person name="Cuomo C."/>
            <person name="Litvintseva A."/>
            <person name="Chen Y."/>
            <person name="Heitman J."/>
            <person name="Sun S."/>
            <person name="Springer D."/>
            <person name="Dromer F."/>
            <person name="Young S.K."/>
            <person name="Zeng Q."/>
            <person name="Gargeya S."/>
            <person name="Fitzgerald M."/>
            <person name="Abouelleil A."/>
            <person name="Alvarado L."/>
            <person name="Berlin A.M."/>
            <person name="Chapman S.B."/>
            <person name="Dewar J."/>
            <person name="Goldberg J."/>
            <person name="Griggs A."/>
            <person name="Gujja S."/>
            <person name="Hansen M."/>
            <person name="Howarth C."/>
            <person name="Imamovic A."/>
            <person name="Larimer J."/>
            <person name="McCowan C."/>
            <person name="Murphy C."/>
            <person name="Pearson M."/>
            <person name="Priest M."/>
            <person name="Roberts A."/>
            <person name="Saif S."/>
            <person name="Shea T."/>
            <person name="Sykes S."/>
            <person name="Wortman J."/>
            <person name="Nusbaum C."/>
            <person name="Birren B."/>
        </authorList>
    </citation>
    <scope>NUCLEOTIDE SEQUENCE</scope>
    <source>
        <strain evidence="2">CBS 10118</strain>
    </source>
</reference>
<proteinExistence type="predicted"/>
<feature type="signal peptide" evidence="1">
    <location>
        <begin position="1"/>
        <end position="19"/>
    </location>
</feature>
<dbReference type="Proteomes" id="UP000092730">
    <property type="component" value="Chromosome 6"/>
</dbReference>
<reference evidence="2" key="2">
    <citation type="submission" date="2024-02" db="EMBL/GenBank/DDBJ databases">
        <title>Comparative genomics of Cryptococcus and Kwoniella reveals pathogenesis evolution and contrasting modes of karyotype evolution via chromosome fusion or intercentromeric recombination.</title>
        <authorList>
            <person name="Coelho M.A."/>
            <person name="David-Palma M."/>
            <person name="Shea T."/>
            <person name="Bowers K."/>
            <person name="McGinley-Smith S."/>
            <person name="Mohammad A.W."/>
            <person name="Gnirke A."/>
            <person name="Yurkov A.M."/>
            <person name="Nowrousian M."/>
            <person name="Sun S."/>
            <person name="Cuomo C.A."/>
            <person name="Heitman J."/>
        </authorList>
    </citation>
    <scope>NUCLEOTIDE SEQUENCE</scope>
    <source>
        <strain evidence="2">CBS 10118</strain>
    </source>
</reference>
<dbReference type="KEGG" id="kbi:30210939"/>
<accession>A0AAJ8KEB5</accession>
<keyword evidence="3" id="KW-1185">Reference proteome</keyword>
<organism evidence="2 3">
    <name type="scientific">Kwoniella bestiolae CBS 10118</name>
    <dbReference type="NCBI Taxonomy" id="1296100"/>
    <lineage>
        <taxon>Eukaryota</taxon>
        <taxon>Fungi</taxon>
        <taxon>Dikarya</taxon>
        <taxon>Basidiomycota</taxon>
        <taxon>Agaricomycotina</taxon>
        <taxon>Tremellomycetes</taxon>
        <taxon>Tremellales</taxon>
        <taxon>Cryptococcaceae</taxon>
        <taxon>Kwoniella</taxon>
    </lineage>
</organism>
<dbReference type="RefSeq" id="XP_065726594.1">
    <property type="nucleotide sequence ID" value="XM_065870522.1"/>
</dbReference>
<dbReference type="GeneID" id="30210939"/>
<name>A0AAJ8KEB5_9TREE</name>
<gene>
    <name evidence="2" type="ORF">I302_107721</name>
</gene>
<dbReference type="EMBL" id="CP144546">
    <property type="protein sequence ID" value="WVW85683.1"/>
    <property type="molecule type" value="Genomic_DNA"/>
</dbReference>
<protein>
    <submittedName>
        <fullName evidence="2">Uncharacterized protein</fullName>
    </submittedName>
</protein>
<feature type="chain" id="PRO_5042599229" evidence="1">
    <location>
        <begin position="20"/>
        <end position="241"/>
    </location>
</feature>
<evidence type="ECO:0000313" key="2">
    <source>
        <dbReference type="EMBL" id="WVW85683.1"/>
    </source>
</evidence>
<evidence type="ECO:0000256" key="1">
    <source>
        <dbReference type="SAM" id="SignalP"/>
    </source>
</evidence>
<keyword evidence="1" id="KW-0732">Signal</keyword>
<sequence length="241" mass="26610">MLNNLLFSLILSASLAVKATPLYKRDAGPLFGPSGLPSPDDLQQHHRDCAHSLLTFEGDYNSVQEVTATCWTLPVDKEGKVPEVRKPRIRVEDVKHRNDSKTDIWWPGALYQAPIHEGIAVDPEGQGGMPSLGPGEAMTMVTGKRAEGRDPKDLEDFCRMVLKVDDSPMILHTKSEGTATLWGKHAYAITKAVEESPGNRMVNLINTDGKREHLMAEVVFPDTLALVNWVGYPSFVNERAP</sequence>
<evidence type="ECO:0000313" key="3">
    <source>
        <dbReference type="Proteomes" id="UP000092730"/>
    </source>
</evidence>
<dbReference type="AlphaFoldDB" id="A0AAJ8KEB5"/>